<reference evidence="1" key="1">
    <citation type="submission" date="2023-07" db="EMBL/GenBank/DDBJ databases">
        <title>Sorghum-associated microbial communities from plants grown in Nebraska, USA.</title>
        <authorList>
            <person name="Schachtman D."/>
        </authorList>
    </citation>
    <scope>NUCLEOTIDE SEQUENCE</scope>
    <source>
        <strain evidence="1">DS3315</strain>
    </source>
</reference>
<protein>
    <submittedName>
        <fullName evidence="1">Uncharacterized protein</fullName>
    </submittedName>
</protein>
<proteinExistence type="predicted"/>
<accession>A0AAW8EGS3</accession>
<name>A0AAW8EGS3_VARPD</name>
<organism evidence="1 2">
    <name type="scientific">Variovorax paradoxus</name>
    <dbReference type="NCBI Taxonomy" id="34073"/>
    <lineage>
        <taxon>Bacteria</taxon>
        <taxon>Pseudomonadati</taxon>
        <taxon>Pseudomonadota</taxon>
        <taxon>Betaproteobacteria</taxon>
        <taxon>Burkholderiales</taxon>
        <taxon>Comamonadaceae</taxon>
        <taxon>Variovorax</taxon>
    </lineage>
</organism>
<comment type="caution">
    <text evidence="1">The sequence shown here is derived from an EMBL/GenBank/DDBJ whole genome shotgun (WGS) entry which is preliminary data.</text>
</comment>
<evidence type="ECO:0000313" key="2">
    <source>
        <dbReference type="Proteomes" id="UP001224845"/>
    </source>
</evidence>
<evidence type="ECO:0000313" key="1">
    <source>
        <dbReference type="EMBL" id="MDP9972030.1"/>
    </source>
</evidence>
<sequence length="39" mass="4477">MKHLNATDRDMLARQLELMKSQVLQELRESTPGLQPGIQ</sequence>
<gene>
    <name evidence="1" type="ORF">J2W39_003272</name>
</gene>
<dbReference type="EMBL" id="JAUSRV010000007">
    <property type="protein sequence ID" value="MDP9972030.1"/>
    <property type="molecule type" value="Genomic_DNA"/>
</dbReference>
<dbReference type="Proteomes" id="UP001224845">
    <property type="component" value="Unassembled WGS sequence"/>
</dbReference>
<dbReference type="AlphaFoldDB" id="A0AAW8EGS3"/>